<dbReference type="Pfam" id="PF00069">
    <property type="entry name" value="Pkinase"/>
    <property type="match status" value="1"/>
</dbReference>
<keyword evidence="2" id="KW-0418">Kinase</keyword>
<reference evidence="2" key="1">
    <citation type="journal article" date="2012" name="Nat. Biotechnol.">
        <title>Draft genome sequence of pigeonpea (Cajanus cajan), an orphan legume crop of resource-poor farmers.</title>
        <authorList>
            <person name="Varshney R.K."/>
            <person name="Chen W."/>
            <person name="Li Y."/>
            <person name="Bharti A.K."/>
            <person name="Saxena R.K."/>
            <person name="Schlueter J.A."/>
            <person name="Donoghue M.T."/>
            <person name="Azam S."/>
            <person name="Fan G."/>
            <person name="Whaley A.M."/>
            <person name="Farmer A.D."/>
            <person name="Sheridan J."/>
            <person name="Iwata A."/>
            <person name="Tuteja R."/>
            <person name="Penmetsa R.V."/>
            <person name="Wu W."/>
            <person name="Upadhyaya H.D."/>
            <person name="Yang S.P."/>
            <person name="Shah T."/>
            <person name="Saxena K.B."/>
            <person name="Michael T."/>
            <person name="McCombie W.R."/>
            <person name="Yang B."/>
            <person name="Zhang G."/>
            <person name="Yang H."/>
            <person name="Wang J."/>
            <person name="Spillane C."/>
            <person name="Cook D.R."/>
            <person name="May G.D."/>
            <person name="Xu X."/>
            <person name="Jackson S.A."/>
        </authorList>
    </citation>
    <scope>NUCLEOTIDE SEQUENCE [LARGE SCALE GENOMIC DNA]</scope>
</reference>
<evidence type="ECO:0000313" key="3">
    <source>
        <dbReference type="Proteomes" id="UP000075243"/>
    </source>
</evidence>
<dbReference type="PANTHER" id="PTHR27003:SF303">
    <property type="entry name" value="TYROSINE KINASE FAMILY PROTEIN"/>
    <property type="match status" value="1"/>
</dbReference>
<dbReference type="SUPFAM" id="SSF56112">
    <property type="entry name" value="Protein kinase-like (PK-like)"/>
    <property type="match status" value="1"/>
</dbReference>
<feature type="domain" description="Protein kinase" evidence="1">
    <location>
        <begin position="1"/>
        <end position="189"/>
    </location>
</feature>
<protein>
    <submittedName>
        <fullName evidence="2">Receptor-like protein kinase ANXUR2</fullName>
    </submittedName>
</protein>
<dbReference type="AlphaFoldDB" id="A0A151QYV4"/>
<keyword evidence="2" id="KW-0675">Receptor</keyword>
<dbReference type="GO" id="GO:0004714">
    <property type="term" value="F:transmembrane receptor protein tyrosine kinase activity"/>
    <property type="evidence" value="ECO:0007669"/>
    <property type="project" value="InterPro"/>
</dbReference>
<dbReference type="GO" id="GO:0005886">
    <property type="term" value="C:plasma membrane"/>
    <property type="evidence" value="ECO:0007669"/>
    <property type="project" value="TreeGrafter"/>
</dbReference>
<keyword evidence="2" id="KW-0808">Transferase</keyword>
<evidence type="ECO:0000313" key="2">
    <source>
        <dbReference type="EMBL" id="KYP35439.1"/>
    </source>
</evidence>
<dbReference type="GO" id="GO:0009506">
    <property type="term" value="C:plasmodesma"/>
    <property type="evidence" value="ECO:0007669"/>
    <property type="project" value="TreeGrafter"/>
</dbReference>
<dbReference type="PROSITE" id="PS50011">
    <property type="entry name" value="PROTEIN_KINASE_DOM"/>
    <property type="match status" value="1"/>
</dbReference>
<dbReference type="GO" id="GO:0005524">
    <property type="term" value="F:ATP binding"/>
    <property type="evidence" value="ECO:0007669"/>
    <property type="project" value="InterPro"/>
</dbReference>
<organism evidence="2 3">
    <name type="scientific">Cajanus cajan</name>
    <name type="common">Pigeon pea</name>
    <name type="synonym">Cajanus indicus</name>
    <dbReference type="NCBI Taxonomy" id="3821"/>
    <lineage>
        <taxon>Eukaryota</taxon>
        <taxon>Viridiplantae</taxon>
        <taxon>Streptophyta</taxon>
        <taxon>Embryophyta</taxon>
        <taxon>Tracheophyta</taxon>
        <taxon>Spermatophyta</taxon>
        <taxon>Magnoliopsida</taxon>
        <taxon>eudicotyledons</taxon>
        <taxon>Gunneridae</taxon>
        <taxon>Pentapetalae</taxon>
        <taxon>rosids</taxon>
        <taxon>fabids</taxon>
        <taxon>Fabales</taxon>
        <taxon>Fabaceae</taxon>
        <taxon>Papilionoideae</taxon>
        <taxon>50 kb inversion clade</taxon>
        <taxon>NPAAA clade</taxon>
        <taxon>indigoferoid/millettioid clade</taxon>
        <taxon>Phaseoleae</taxon>
        <taxon>Cajanus</taxon>
    </lineage>
</organism>
<proteinExistence type="predicted"/>
<dbReference type="Proteomes" id="UP000075243">
    <property type="component" value="Unassembled WGS sequence"/>
</dbReference>
<dbReference type="InterPro" id="IPR000719">
    <property type="entry name" value="Prot_kinase_dom"/>
</dbReference>
<dbReference type="InterPro" id="IPR045272">
    <property type="entry name" value="ANXUR1/2-like"/>
</dbReference>
<name>A0A151QYV4_CAJCA</name>
<accession>A0A151QYV4</accession>
<gene>
    <name evidence="2" type="ORF">KK1_043525</name>
</gene>
<dbReference type="PANTHER" id="PTHR27003">
    <property type="entry name" value="OS07G0166700 PROTEIN"/>
    <property type="match status" value="1"/>
</dbReference>
<dbReference type="STRING" id="3821.A0A151QYV4"/>
<dbReference type="EMBL" id="KQ484382">
    <property type="protein sequence ID" value="KYP35439.1"/>
    <property type="molecule type" value="Genomic_DNA"/>
</dbReference>
<keyword evidence="3" id="KW-1185">Reference proteome</keyword>
<dbReference type="FunFam" id="1.10.510.10:FF:000920">
    <property type="entry name" value="Receptor-like protein kinase ANXUR2"/>
    <property type="match status" value="1"/>
</dbReference>
<dbReference type="Gene3D" id="1.10.510.10">
    <property type="entry name" value="Transferase(Phosphotransferase) domain 1"/>
    <property type="match status" value="1"/>
</dbReference>
<evidence type="ECO:0000259" key="1">
    <source>
        <dbReference type="PROSITE" id="PS50011"/>
    </source>
</evidence>
<dbReference type="OMA" id="INPKSEW"/>
<sequence length="216" mass="24281">MPNGSLYECLQRGELSWKKRLEICIGVARGLHYLHAGAKRTIIHRYINPNNILLDHNMHPKLAGFGLGVKGAHFTSRPKPIQLENVKGTIGYIAPEHLKDGTLTDKCDVYSFGVILLEVAWGRTLFDMTSSGNYLEKPVEEDIDPNIKGQIATKCWQVFIDITQRCLKHEADERPTMGEVDLELGHALLLQEQADISNTDGEYILLSKTIINQCKD</sequence>
<dbReference type="Gramene" id="C.cajan_41333.t">
    <property type="protein sequence ID" value="C.cajan_41333.t"/>
    <property type="gene ID" value="C.cajan_41333"/>
</dbReference>
<dbReference type="InterPro" id="IPR011009">
    <property type="entry name" value="Kinase-like_dom_sf"/>
</dbReference>